<gene>
    <name evidence="1" type="ORF">B4135_4225</name>
</gene>
<dbReference type="Proteomes" id="UP000075683">
    <property type="component" value="Unassembled WGS sequence"/>
</dbReference>
<dbReference type="AlphaFoldDB" id="A0A150L6Y6"/>
<protein>
    <submittedName>
        <fullName evidence="1">Uncharacterized protein</fullName>
    </submittedName>
</protein>
<accession>A0A150L6Y6</accession>
<reference evidence="1 2" key="1">
    <citation type="submission" date="2016-01" db="EMBL/GenBank/DDBJ databases">
        <title>Draft Genome Sequences of Seven Thermophilic Sporeformers Isolated from Foods.</title>
        <authorList>
            <person name="Berendsen E.M."/>
            <person name="Wells-Bennik M.H."/>
            <person name="Krawcyk A.O."/>
            <person name="De Jong A."/>
            <person name="Holsappel S."/>
            <person name="Eijlander R.T."/>
            <person name="Kuipers O.P."/>
        </authorList>
    </citation>
    <scope>NUCLEOTIDE SEQUENCE [LARGE SCALE GENOMIC DNA]</scope>
    <source>
        <strain evidence="1 2">B4135</strain>
    </source>
</reference>
<dbReference type="EMBL" id="LQYT01000143">
    <property type="protein sequence ID" value="KYD08068.1"/>
    <property type="molecule type" value="Genomic_DNA"/>
</dbReference>
<name>A0A150L6Y6_9BACI</name>
<organism evidence="1 2">
    <name type="scientific">Caldibacillus debilis</name>
    <dbReference type="NCBI Taxonomy" id="301148"/>
    <lineage>
        <taxon>Bacteria</taxon>
        <taxon>Bacillati</taxon>
        <taxon>Bacillota</taxon>
        <taxon>Bacilli</taxon>
        <taxon>Bacillales</taxon>
        <taxon>Bacillaceae</taxon>
        <taxon>Caldibacillus</taxon>
    </lineage>
</organism>
<sequence length="63" mass="7491">MWPDDETLQIRNRESVIANADQSMRLNIFKAIYDERGRACRSFAMKDEYETAIRGKMPRTFMD</sequence>
<evidence type="ECO:0000313" key="1">
    <source>
        <dbReference type="EMBL" id="KYD08068.1"/>
    </source>
</evidence>
<comment type="caution">
    <text evidence="1">The sequence shown here is derived from an EMBL/GenBank/DDBJ whole genome shotgun (WGS) entry which is preliminary data.</text>
</comment>
<proteinExistence type="predicted"/>
<evidence type="ECO:0000313" key="2">
    <source>
        <dbReference type="Proteomes" id="UP000075683"/>
    </source>
</evidence>